<protein>
    <submittedName>
        <fullName evidence="1">Uncharacterized protein</fullName>
    </submittedName>
</protein>
<evidence type="ECO:0000313" key="1">
    <source>
        <dbReference type="EMBL" id="VVN60301.1"/>
    </source>
</evidence>
<gene>
    <name evidence="1" type="ORF">PS685_03376</name>
</gene>
<proteinExistence type="predicted"/>
<sequence length="87" mass="9299">MFAAGKLLVAGVNHGLLATTPVMHHRFIDIAARDADLLAMFHIRNGAAAHGLFYGLFNVVTVATQKTLTVNRALVLAIEASVDHIAH</sequence>
<accession>A0A5E6Z824</accession>
<dbReference type="EMBL" id="CABVHO010000046">
    <property type="protein sequence ID" value="VVN60301.1"/>
    <property type="molecule type" value="Genomic_DNA"/>
</dbReference>
<name>A0A5E6Z824_PSEFL</name>
<dbReference type="Proteomes" id="UP000326437">
    <property type="component" value="Unassembled WGS sequence"/>
</dbReference>
<dbReference type="AlphaFoldDB" id="A0A5E6Z824"/>
<organism evidence="1 2">
    <name type="scientific">Pseudomonas fluorescens</name>
    <dbReference type="NCBI Taxonomy" id="294"/>
    <lineage>
        <taxon>Bacteria</taxon>
        <taxon>Pseudomonadati</taxon>
        <taxon>Pseudomonadota</taxon>
        <taxon>Gammaproteobacteria</taxon>
        <taxon>Pseudomonadales</taxon>
        <taxon>Pseudomonadaceae</taxon>
        <taxon>Pseudomonas</taxon>
    </lineage>
</organism>
<reference evidence="1 2" key="1">
    <citation type="submission" date="2019-09" db="EMBL/GenBank/DDBJ databases">
        <authorList>
            <person name="Chandra G."/>
            <person name="Truman W A."/>
        </authorList>
    </citation>
    <scope>NUCLEOTIDE SEQUENCE [LARGE SCALE GENOMIC DNA]</scope>
    <source>
        <strain evidence="1">PS685</strain>
    </source>
</reference>
<evidence type="ECO:0000313" key="2">
    <source>
        <dbReference type="Proteomes" id="UP000326437"/>
    </source>
</evidence>